<dbReference type="PANTHER" id="PTHR10188:SF6">
    <property type="entry name" value="N(4)-(BETA-N-ACETYLGLUCOSAMINYL)-L-ASPARAGINASE"/>
    <property type="match status" value="1"/>
</dbReference>
<dbReference type="PANTHER" id="PTHR10188">
    <property type="entry name" value="L-ASPARAGINASE"/>
    <property type="match status" value="1"/>
</dbReference>
<keyword evidence="2" id="KW-0645">Protease</keyword>
<evidence type="ECO:0000256" key="1">
    <source>
        <dbReference type="ARBA" id="ARBA00006534"/>
    </source>
</evidence>
<evidence type="ECO:0000256" key="6">
    <source>
        <dbReference type="ARBA" id="ARBA00069124"/>
    </source>
</evidence>
<feature type="site" description="Cleavage; by autolysis" evidence="9">
    <location>
        <begin position="506"/>
        <end position="507"/>
    </location>
</feature>
<evidence type="ECO:0000256" key="5">
    <source>
        <dbReference type="ARBA" id="ARBA00022825"/>
    </source>
</evidence>
<keyword evidence="11" id="KW-0315">Glutamine amidotransferase</keyword>
<dbReference type="RefSeq" id="WP_165326331.1">
    <property type="nucleotide sequence ID" value="NZ_CP049109.1"/>
</dbReference>
<feature type="signal peptide" evidence="10">
    <location>
        <begin position="1"/>
        <end position="24"/>
    </location>
</feature>
<feature type="binding site" evidence="8">
    <location>
        <begin position="558"/>
        <end position="561"/>
    </location>
    <ligand>
        <name>substrate</name>
    </ligand>
</feature>
<protein>
    <recommendedName>
        <fullName evidence="6">Isoaspartyl peptidase</fullName>
    </recommendedName>
</protein>
<evidence type="ECO:0000256" key="3">
    <source>
        <dbReference type="ARBA" id="ARBA00022801"/>
    </source>
</evidence>
<keyword evidence="5" id="KW-0720">Serine protease</keyword>
<dbReference type="EMBL" id="CP049109">
    <property type="protein sequence ID" value="QIG79330.1"/>
    <property type="molecule type" value="Genomic_DNA"/>
</dbReference>
<dbReference type="Gene3D" id="3.60.20.30">
    <property type="entry name" value="(Glycosyl)asparaginase"/>
    <property type="match status" value="1"/>
</dbReference>
<dbReference type="InterPro" id="IPR029055">
    <property type="entry name" value="Ntn_hydrolases_N"/>
</dbReference>
<feature type="binding site" evidence="8">
    <location>
        <begin position="535"/>
        <end position="538"/>
    </location>
    <ligand>
        <name>substrate</name>
    </ligand>
</feature>
<dbReference type="InterPro" id="IPR000246">
    <property type="entry name" value="Peptidase_T2"/>
</dbReference>
<feature type="chain" id="PRO_5026117847" description="Isoaspartyl peptidase" evidence="10">
    <location>
        <begin position="25"/>
        <end position="647"/>
    </location>
</feature>
<dbReference type="KEGG" id="spzr:G5C33_05670"/>
<gene>
    <name evidence="11" type="ORF">G5C33_05670</name>
</gene>
<dbReference type="SUPFAM" id="SSF56235">
    <property type="entry name" value="N-terminal nucleophile aminohydrolases (Ntn hydrolases)"/>
    <property type="match status" value="1"/>
</dbReference>
<feature type="active site" description="Nucleophile" evidence="7">
    <location>
        <position position="507"/>
    </location>
</feature>
<keyword evidence="11" id="KW-0808">Transferase</keyword>
<comment type="similarity">
    <text evidence="1">Belongs to the peptidase S51 family.</text>
</comment>
<evidence type="ECO:0000256" key="2">
    <source>
        <dbReference type="ARBA" id="ARBA00022670"/>
    </source>
</evidence>
<sequence>MRVQTLVAAALALLLAALPGLAQARDGDGYRYYSAGDVNAERGGTPSLGLMLIGGADWSPQAWRWFAEKSGNGHLVILRASQDGSDGEWLMDEIGGFASVETLVFSSREAAYDPRIAEILDRADGIFIAGGDQSNYVRFWKDTPVAEALNAHVRKGRPIGGTSAGLAILGGTGYGAMAPEAVASTEALADPRGDKVTLVDKFLDVPFLANVITDTHFSERDRLGRLVAFVAQARAAGKEDTIGLGIDEDTALCIEADGTARLFTTSDGHAWLVRPQGAPRFADDGTLGWDRVTLTGIGPDSRVDFNDITVTDPAFAADARVADGVLSGVPTPNRPRWAIAIHGGSGVIERGSLPPEMDQAYRESLEKALAVGSEVLANGGSSVDAVEATLRVLEDDPLFNAGRGAVFDAEGRNQLDASIMDGNTMQAGAVAAVSTTRHPITLARAVMDKSRHVMLSGEGADQFAREQGIEQVDPGYFRTEHRWQQHLEWKRDHQSALASDPTHRFGTVGAVAIDQNGHLAAATSTGGLTGKRWGRIGDSPIIGAGTYAADGRCAVSGTGTGEYFIRENAGRQVCDRVAWNSESIGEAARNTIGAIGALGGDGGLITMDGNGRIAFAMNTEGMYRGAATSEHAPRVAIYADEVIDGTE</sequence>
<dbReference type="GO" id="GO:0006508">
    <property type="term" value="P:proteolysis"/>
    <property type="evidence" value="ECO:0007669"/>
    <property type="project" value="UniProtKB-KW"/>
</dbReference>
<dbReference type="InterPro" id="IPR029062">
    <property type="entry name" value="Class_I_gatase-like"/>
</dbReference>
<dbReference type="GO" id="GO:0008236">
    <property type="term" value="F:serine-type peptidase activity"/>
    <property type="evidence" value="ECO:0007669"/>
    <property type="project" value="UniProtKB-KW"/>
</dbReference>
<dbReference type="InterPro" id="IPR005320">
    <property type="entry name" value="Peptidase_S51"/>
</dbReference>
<organism evidence="11 12">
    <name type="scientific">Stakelama tenebrarum</name>
    <dbReference type="NCBI Taxonomy" id="2711215"/>
    <lineage>
        <taxon>Bacteria</taxon>
        <taxon>Pseudomonadati</taxon>
        <taxon>Pseudomonadota</taxon>
        <taxon>Alphaproteobacteria</taxon>
        <taxon>Sphingomonadales</taxon>
        <taxon>Sphingomonadaceae</taxon>
        <taxon>Stakelama</taxon>
    </lineage>
</organism>
<evidence type="ECO:0000256" key="10">
    <source>
        <dbReference type="SAM" id="SignalP"/>
    </source>
</evidence>
<keyword evidence="4" id="KW-0068">Autocatalytic cleavage</keyword>
<evidence type="ECO:0000256" key="8">
    <source>
        <dbReference type="PIRSR" id="PIRSR600246-2"/>
    </source>
</evidence>
<dbReference type="AlphaFoldDB" id="A0A6G6Y355"/>
<dbReference type="GO" id="GO:0016740">
    <property type="term" value="F:transferase activity"/>
    <property type="evidence" value="ECO:0007669"/>
    <property type="project" value="UniProtKB-KW"/>
</dbReference>
<dbReference type="Proteomes" id="UP000501568">
    <property type="component" value="Chromosome"/>
</dbReference>
<dbReference type="Pfam" id="PF01112">
    <property type="entry name" value="Asparaginase_2"/>
    <property type="match status" value="1"/>
</dbReference>
<dbReference type="CDD" id="cd03145">
    <property type="entry name" value="GAT1_cyanophycinase"/>
    <property type="match status" value="1"/>
</dbReference>
<evidence type="ECO:0000313" key="11">
    <source>
        <dbReference type="EMBL" id="QIG79330.1"/>
    </source>
</evidence>
<keyword evidence="3" id="KW-0378">Hydrolase</keyword>
<reference evidence="11 12" key="1">
    <citation type="submission" date="2020-02" db="EMBL/GenBank/DDBJ databases">
        <authorList>
            <person name="Zheng R.K."/>
            <person name="Sun C.M."/>
        </authorList>
    </citation>
    <scope>NUCLEOTIDE SEQUENCE [LARGE SCALE GENOMIC DNA]</scope>
    <source>
        <strain evidence="12">zrk23</strain>
    </source>
</reference>
<proteinExistence type="inferred from homology"/>
<name>A0A6G6Y355_9SPHN</name>
<keyword evidence="10" id="KW-0732">Signal</keyword>
<evidence type="ECO:0000256" key="4">
    <source>
        <dbReference type="ARBA" id="ARBA00022813"/>
    </source>
</evidence>
<dbReference type="CDD" id="cd04701">
    <property type="entry name" value="Asparaginase_2"/>
    <property type="match status" value="1"/>
</dbReference>
<accession>A0A6G6Y355</accession>
<dbReference type="GO" id="GO:0016811">
    <property type="term" value="F:hydrolase activity, acting on carbon-nitrogen (but not peptide) bonds, in linear amides"/>
    <property type="evidence" value="ECO:0007669"/>
    <property type="project" value="UniProtKB-ARBA"/>
</dbReference>
<dbReference type="Pfam" id="PF03575">
    <property type="entry name" value="Peptidase_S51"/>
    <property type="match status" value="1"/>
</dbReference>
<dbReference type="FunFam" id="3.60.20.30:FF:000001">
    <property type="entry name" value="Isoaspartyl peptidase/L-asparaginase"/>
    <property type="match status" value="1"/>
</dbReference>
<keyword evidence="12" id="KW-1185">Reference proteome</keyword>
<dbReference type="SUPFAM" id="SSF52317">
    <property type="entry name" value="Class I glutamine amidotransferase-like"/>
    <property type="match status" value="1"/>
</dbReference>
<evidence type="ECO:0000313" key="12">
    <source>
        <dbReference type="Proteomes" id="UP000501568"/>
    </source>
</evidence>
<evidence type="ECO:0000256" key="9">
    <source>
        <dbReference type="PIRSR" id="PIRSR600246-3"/>
    </source>
</evidence>
<evidence type="ECO:0000256" key="7">
    <source>
        <dbReference type="PIRSR" id="PIRSR600246-1"/>
    </source>
</evidence>
<dbReference type="Gene3D" id="3.40.50.880">
    <property type="match status" value="1"/>
</dbReference>